<evidence type="ECO:0000313" key="1">
    <source>
        <dbReference type="EMBL" id="KIH65084.1"/>
    </source>
</evidence>
<dbReference type="Gene3D" id="1.10.1380.10">
    <property type="entry name" value="Neutral endopeptidase , domain2"/>
    <property type="match status" value="1"/>
</dbReference>
<gene>
    <name evidence="1" type="ORF">ANCDUO_04596</name>
</gene>
<dbReference type="Proteomes" id="UP000054047">
    <property type="component" value="Unassembled WGS sequence"/>
</dbReference>
<keyword evidence="2" id="KW-1185">Reference proteome</keyword>
<accession>A0A0C2H0M8</accession>
<protein>
    <recommendedName>
        <fullName evidence="3">Peptidase M13 N-terminal domain-containing protein</fullName>
    </recommendedName>
</protein>
<organism evidence="1 2">
    <name type="scientific">Ancylostoma duodenale</name>
    <dbReference type="NCBI Taxonomy" id="51022"/>
    <lineage>
        <taxon>Eukaryota</taxon>
        <taxon>Metazoa</taxon>
        <taxon>Ecdysozoa</taxon>
        <taxon>Nematoda</taxon>
        <taxon>Chromadorea</taxon>
        <taxon>Rhabditida</taxon>
        <taxon>Rhabditina</taxon>
        <taxon>Rhabditomorpha</taxon>
        <taxon>Strongyloidea</taxon>
        <taxon>Ancylostomatidae</taxon>
        <taxon>Ancylostomatinae</taxon>
        <taxon>Ancylostoma</taxon>
    </lineage>
</organism>
<dbReference type="InterPro" id="IPR042089">
    <property type="entry name" value="Peptidase_M13_dom_2"/>
</dbReference>
<proteinExistence type="predicted"/>
<dbReference type="SUPFAM" id="SSF55486">
    <property type="entry name" value="Metalloproteases ('zincins'), catalytic domain"/>
    <property type="match status" value="1"/>
</dbReference>
<sequence length="104" mass="11620">MMEEDGESGNEALKLARSYYKGCMASVNDPQSKGGPILFILEKIRQFGSFPLIDKSWSYGDDFDLTDLLAYFNKNGTVTNVLVPHIGTDLSNSSRARIFVSYKQ</sequence>
<reference evidence="1 2" key="1">
    <citation type="submission" date="2013-12" db="EMBL/GenBank/DDBJ databases">
        <title>Draft genome of the parsitic nematode Ancylostoma duodenale.</title>
        <authorList>
            <person name="Mitreva M."/>
        </authorList>
    </citation>
    <scope>NUCLEOTIDE SEQUENCE [LARGE SCALE GENOMIC DNA]</scope>
    <source>
        <strain evidence="1 2">Zhejiang</strain>
    </source>
</reference>
<evidence type="ECO:0008006" key="3">
    <source>
        <dbReference type="Google" id="ProtNLM"/>
    </source>
</evidence>
<dbReference type="EMBL" id="KN727715">
    <property type="protein sequence ID" value="KIH65084.1"/>
    <property type="molecule type" value="Genomic_DNA"/>
</dbReference>
<name>A0A0C2H0M8_9BILA</name>
<dbReference type="OrthoDB" id="5894546at2759"/>
<dbReference type="AlphaFoldDB" id="A0A0C2H0M8"/>
<evidence type="ECO:0000313" key="2">
    <source>
        <dbReference type="Proteomes" id="UP000054047"/>
    </source>
</evidence>